<dbReference type="RefSeq" id="WP_187503043.1">
    <property type="nucleotide sequence ID" value="NZ_JACONT010000009.1"/>
</dbReference>
<sequence>MNELIEGIRALSVRTKSGRLRALMPVIEDRLADGVRQQDIITALREGGIDLTPGTFKSYLHRYRAKQRSHLTSVPKLKSEPSRSEQDRPHTDLSVNTDRTPSVNGGMDAESTDLIPSQLTLADILDRKNSDALTDQYMNRQRPLIGRNRGKP</sequence>
<name>A0ABR7ALC8_9SPHN</name>
<comment type="caution">
    <text evidence="2">The sequence shown here is derived from an EMBL/GenBank/DDBJ whole genome shotgun (WGS) entry which is preliminary data.</text>
</comment>
<dbReference type="Proteomes" id="UP000597613">
    <property type="component" value="Unassembled WGS sequence"/>
</dbReference>
<feature type="region of interest" description="Disordered" evidence="1">
    <location>
        <begin position="133"/>
        <end position="152"/>
    </location>
</feature>
<organism evidence="2 3">
    <name type="scientific">Sphingomonas albertensis</name>
    <dbReference type="NCBI Taxonomy" id="2762591"/>
    <lineage>
        <taxon>Bacteria</taxon>
        <taxon>Pseudomonadati</taxon>
        <taxon>Pseudomonadota</taxon>
        <taxon>Alphaproteobacteria</taxon>
        <taxon>Sphingomonadales</taxon>
        <taxon>Sphingomonadaceae</taxon>
        <taxon>Sphingomonas</taxon>
    </lineage>
</organism>
<evidence type="ECO:0000256" key="1">
    <source>
        <dbReference type="SAM" id="MobiDB-lite"/>
    </source>
</evidence>
<feature type="compositionally biased region" description="Basic and acidic residues" evidence="1">
    <location>
        <begin position="77"/>
        <end position="91"/>
    </location>
</feature>
<feature type="region of interest" description="Disordered" evidence="1">
    <location>
        <begin position="67"/>
        <end position="111"/>
    </location>
</feature>
<keyword evidence="3" id="KW-1185">Reference proteome</keyword>
<proteinExistence type="predicted"/>
<evidence type="ECO:0000313" key="2">
    <source>
        <dbReference type="EMBL" id="MBC3941268.1"/>
    </source>
</evidence>
<evidence type="ECO:0000313" key="3">
    <source>
        <dbReference type="Proteomes" id="UP000597613"/>
    </source>
</evidence>
<reference evidence="2 3" key="1">
    <citation type="submission" date="2020-08" db="EMBL/GenBank/DDBJ databases">
        <title>Putative novel bacterial strains isolated from necrotic wheat leaf tissues caused by Xanthomonas translucens.</title>
        <authorList>
            <person name="Tambong J.T."/>
        </authorList>
    </citation>
    <scope>NUCLEOTIDE SEQUENCE [LARGE SCALE GENOMIC DNA]</scope>
    <source>
        <strain evidence="3">DOAB 1063</strain>
    </source>
</reference>
<feature type="compositionally biased region" description="Polar residues" evidence="1">
    <location>
        <begin position="93"/>
        <end position="103"/>
    </location>
</feature>
<accession>A0ABR7ALC8</accession>
<protein>
    <submittedName>
        <fullName evidence="2">Conjugal transfer protein TraD</fullName>
    </submittedName>
</protein>
<dbReference type="EMBL" id="JACONT010000009">
    <property type="protein sequence ID" value="MBC3941268.1"/>
    <property type="molecule type" value="Genomic_DNA"/>
</dbReference>
<gene>
    <name evidence="2" type="ORF">H8S47_06150</name>
</gene>